<evidence type="ECO:0000313" key="2">
    <source>
        <dbReference type="EMBL" id="KAK2179452.1"/>
    </source>
</evidence>
<name>A0AAD9NQW3_RIDPI</name>
<dbReference type="GO" id="GO:0016020">
    <property type="term" value="C:membrane"/>
    <property type="evidence" value="ECO:0007669"/>
    <property type="project" value="InterPro"/>
</dbReference>
<proteinExistence type="predicted"/>
<gene>
    <name evidence="2" type="ORF">NP493_489g03066</name>
</gene>
<dbReference type="GO" id="GO:0016192">
    <property type="term" value="P:vesicle-mediated transport"/>
    <property type="evidence" value="ECO:0007669"/>
    <property type="project" value="InterPro"/>
</dbReference>
<feature type="coiled-coil region" evidence="1">
    <location>
        <begin position="120"/>
        <end position="208"/>
    </location>
</feature>
<accession>A0AAD9NQW3</accession>
<dbReference type="Proteomes" id="UP001209878">
    <property type="component" value="Unassembled WGS sequence"/>
</dbReference>
<evidence type="ECO:0000256" key="1">
    <source>
        <dbReference type="SAM" id="Coils"/>
    </source>
</evidence>
<dbReference type="Gene3D" id="1.10.533.10">
    <property type="entry name" value="Death Domain, Fas"/>
    <property type="match status" value="1"/>
</dbReference>
<dbReference type="SUPFAM" id="SSF47986">
    <property type="entry name" value="DEATH domain"/>
    <property type="match status" value="1"/>
</dbReference>
<sequence>MEDEDLVEMFLQYHRFFLSPRIYPLGTFYSYMISKNVFRPEDQDDAESRFLDIVATKGPGGFRAFLEVLEYEYPHVYWHVANEKPRDPPHGWWPETPMSASSIRLKQKMADLISDYACHAEDKKDRIQQLQKYVLEVEEDHSKLKKDLEDVTSQKETERQLLVELNERKEDYNREEANYYKNKSQDLASEYNALLKSFQQVTEQYEEEPIYRAYYHAPPVPDEDDLYVDCSCSNKDGSPRPILPPRKVEVPRPSCKKCSLFLYKRPGNANTQSSPYSEVERQEQLTMGNMLHFESRNGIVMLSTDRLKEIIKYSTQNVLLQMPAYKEFAIMIKRAGIKFVVVLVKVEDQPETQLMRSLRANLTRHNIVTLAVPKRQLVDVDDLTKKVMSTVKQAINRPTT</sequence>
<keyword evidence="3" id="KW-1185">Reference proteome</keyword>
<evidence type="ECO:0008006" key="4">
    <source>
        <dbReference type="Google" id="ProtNLM"/>
    </source>
</evidence>
<protein>
    <recommendedName>
        <fullName evidence="4">CARD domain-containing protein</fullName>
    </recommendedName>
</protein>
<dbReference type="EMBL" id="JAODUO010000490">
    <property type="protein sequence ID" value="KAK2179452.1"/>
    <property type="molecule type" value="Genomic_DNA"/>
</dbReference>
<dbReference type="AlphaFoldDB" id="A0AAD9NQW3"/>
<evidence type="ECO:0000313" key="3">
    <source>
        <dbReference type="Proteomes" id="UP001209878"/>
    </source>
</evidence>
<dbReference type="InterPro" id="IPR011029">
    <property type="entry name" value="DEATH-like_dom_sf"/>
</dbReference>
<keyword evidence="1" id="KW-0175">Coiled coil</keyword>
<dbReference type="SUPFAM" id="SSF47661">
    <property type="entry name" value="t-snare proteins"/>
    <property type="match status" value="1"/>
</dbReference>
<dbReference type="InterPro" id="IPR010989">
    <property type="entry name" value="SNARE"/>
</dbReference>
<organism evidence="2 3">
    <name type="scientific">Ridgeia piscesae</name>
    <name type="common">Tubeworm</name>
    <dbReference type="NCBI Taxonomy" id="27915"/>
    <lineage>
        <taxon>Eukaryota</taxon>
        <taxon>Metazoa</taxon>
        <taxon>Spiralia</taxon>
        <taxon>Lophotrochozoa</taxon>
        <taxon>Annelida</taxon>
        <taxon>Polychaeta</taxon>
        <taxon>Sedentaria</taxon>
        <taxon>Canalipalpata</taxon>
        <taxon>Sabellida</taxon>
        <taxon>Siboglinidae</taxon>
        <taxon>Ridgeia</taxon>
    </lineage>
</organism>
<comment type="caution">
    <text evidence="2">The sequence shown here is derived from an EMBL/GenBank/DDBJ whole genome shotgun (WGS) entry which is preliminary data.</text>
</comment>
<reference evidence="2" key="1">
    <citation type="journal article" date="2023" name="Mol. Biol. Evol.">
        <title>Third-Generation Sequencing Reveals the Adaptive Role of the Epigenome in Three Deep-Sea Polychaetes.</title>
        <authorList>
            <person name="Perez M."/>
            <person name="Aroh O."/>
            <person name="Sun Y."/>
            <person name="Lan Y."/>
            <person name="Juniper S.K."/>
            <person name="Young C.R."/>
            <person name="Angers B."/>
            <person name="Qian P.Y."/>
        </authorList>
    </citation>
    <scope>NUCLEOTIDE SEQUENCE</scope>
    <source>
        <strain evidence="2">R07B-5</strain>
    </source>
</reference>